<sequence length="164" mass="19079">MKTENIIFLVWAVIFILIFCQLFYFGPKKRRYLNTYIEVLDGDVLSYECQNTGVVIDTKKNTVRIFNTDKDSTFKYDNIREINYTLSEAGKIYNTGNNLNSMIKSAGANSNEQMLANQRSGIFILTDDIKNPSWKINLPMKNKTSSTNQEICDRWLLIFKKYVL</sequence>
<reference evidence="2 3" key="1">
    <citation type="submission" date="2018-12" db="EMBL/GenBank/DDBJ databases">
        <authorList>
            <consortium name="Pathogen Informatics"/>
        </authorList>
    </citation>
    <scope>NUCLEOTIDE SEQUENCE [LARGE SCALE GENOMIC DNA]</scope>
    <source>
        <strain evidence="2 3">NCTC9997</strain>
    </source>
</reference>
<keyword evidence="3" id="KW-1185">Reference proteome</keyword>
<gene>
    <name evidence="2" type="ORF">NCTC9997_01587</name>
</gene>
<proteinExistence type="predicted"/>
<keyword evidence="1" id="KW-0812">Transmembrane</keyword>
<keyword evidence="1" id="KW-0472">Membrane</keyword>
<dbReference type="EMBL" id="LR134253">
    <property type="protein sequence ID" value="VED47595.1"/>
    <property type="molecule type" value="Genomic_DNA"/>
</dbReference>
<evidence type="ECO:0000313" key="3">
    <source>
        <dbReference type="Proteomes" id="UP000267630"/>
    </source>
</evidence>
<accession>A0A3N2DH72</accession>
<name>A0A3N2DH72_RAOTE</name>
<keyword evidence="1" id="KW-1133">Transmembrane helix</keyword>
<dbReference type="InterPro" id="IPR031863">
    <property type="entry name" value="DUF4755"/>
</dbReference>
<protein>
    <recommendedName>
        <fullName evidence="4">DUF4755 domain-containing protein</fullName>
    </recommendedName>
</protein>
<evidence type="ECO:0008006" key="4">
    <source>
        <dbReference type="Google" id="ProtNLM"/>
    </source>
</evidence>
<organism evidence="2 3">
    <name type="scientific">Raoultella terrigena</name>
    <name type="common">Klebsiella terrigena</name>
    <dbReference type="NCBI Taxonomy" id="577"/>
    <lineage>
        <taxon>Bacteria</taxon>
        <taxon>Pseudomonadati</taxon>
        <taxon>Pseudomonadota</taxon>
        <taxon>Gammaproteobacteria</taxon>
        <taxon>Enterobacterales</taxon>
        <taxon>Enterobacteriaceae</taxon>
        <taxon>Klebsiella/Raoultella group</taxon>
        <taxon>Raoultella</taxon>
    </lineage>
</organism>
<dbReference type="RefSeq" id="WP_123708481.1">
    <property type="nucleotide sequence ID" value="NZ_RKHP01000008.1"/>
</dbReference>
<dbReference type="Pfam" id="PF15947">
    <property type="entry name" value="DUF4755"/>
    <property type="match status" value="1"/>
</dbReference>
<evidence type="ECO:0000313" key="2">
    <source>
        <dbReference type="EMBL" id="VED47595.1"/>
    </source>
</evidence>
<dbReference type="Proteomes" id="UP000267630">
    <property type="component" value="Chromosome 3"/>
</dbReference>
<evidence type="ECO:0000256" key="1">
    <source>
        <dbReference type="SAM" id="Phobius"/>
    </source>
</evidence>
<feature type="transmembrane region" description="Helical" evidence="1">
    <location>
        <begin position="6"/>
        <end position="25"/>
    </location>
</feature>
<dbReference type="AlphaFoldDB" id="A0A3N2DH72"/>